<dbReference type="EMBL" id="CACVBM020001052">
    <property type="protein sequence ID" value="CAA7026575.1"/>
    <property type="molecule type" value="Genomic_DNA"/>
</dbReference>
<organism evidence="2 3">
    <name type="scientific">Microthlaspi erraticum</name>
    <dbReference type="NCBI Taxonomy" id="1685480"/>
    <lineage>
        <taxon>Eukaryota</taxon>
        <taxon>Viridiplantae</taxon>
        <taxon>Streptophyta</taxon>
        <taxon>Embryophyta</taxon>
        <taxon>Tracheophyta</taxon>
        <taxon>Spermatophyta</taxon>
        <taxon>Magnoliopsida</taxon>
        <taxon>eudicotyledons</taxon>
        <taxon>Gunneridae</taxon>
        <taxon>Pentapetalae</taxon>
        <taxon>rosids</taxon>
        <taxon>malvids</taxon>
        <taxon>Brassicales</taxon>
        <taxon>Brassicaceae</taxon>
        <taxon>Coluteocarpeae</taxon>
        <taxon>Microthlaspi</taxon>
    </lineage>
</organism>
<dbReference type="AlphaFoldDB" id="A0A6D2IHT5"/>
<dbReference type="Pfam" id="PF04776">
    <property type="entry name" value="protein_MS5"/>
    <property type="match status" value="2"/>
</dbReference>
<dbReference type="InterPro" id="IPR006462">
    <property type="entry name" value="MS5"/>
</dbReference>
<proteinExistence type="inferred from homology"/>
<comment type="caution">
    <text evidence="2">The sequence shown here is derived from an EMBL/GenBank/DDBJ whole genome shotgun (WGS) entry which is preliminary data.</text>
</comment>
<dbReference type="PANTHER" id="PTHR31260">
    <property type="entry name" value="CYSTATIN/MONELLIN SUPERFAMILY PROTEIN"/>
    <property type="match status" value="1"/>
</dbReference>
<gene>
    <name evidence="2" type="ORF">MERR_LOCUS13810</name>
</gene>
<evidence type="ECO:0000313" key="2">
    <source>
        <dbReference type="EMBL" id="CAA7026575.1"/>
    </source>
</evidence>
<dbReference type="NCBIfam" id="TIGR01572">
    <property type="entry name" value="A_thl_para_3677"/>
    <property type="match status" value="1"/>
</dbReference>
<reference evidence="2" key="1">
    <citation type="submission" date="2020-01" db="EMBL/GenBank/DDBJ databases">
        <authorList>
            <person name="Mishra B."/>
        </authorList>
    </citation>
    <scope>NUCLEOTIDE SEQUENCE [LARGE SCALE GENOMIC DNA]</scope>
</reference>
<dbReference type="PANTHER" id="PTHR31260:SF77">
    <property type="entry name" value="(RAPE) HYPOTHETICAL PROTEIN"/>
    <property type="match status" value="1"/>
</dbReference>
<keyword evidence="3" id="KW-1185">Reference proteome</keyword>
<protein>
    <submittedName>
        <fullName evidence="2">Uncharacterized protein</fullName>
    </submittedName>
</protein>
<name>A0A6D2IHT5_9BRAS</name>
<evidence type="ECO:0000256" key="1">
    <source>
        <dbReference type="ARBA" id="ARBA00043961"/>
    </source>
</evidence>
<sequence length="526" mass="60520">MIDHYGMMGLEGYNHLKGTKFEFDGVEKFQTRSYEVGSYKIFFKAHMDQSPPTTFCTLVDLGDRSCKELDLGFPIATQINENGEFEFIKSNFEESDEYDSEDEYFRKIGLPDWPTERVLNDNEVQASEFQDHKIRQYLGMVYCGDNKYATNRQLNDLNIVKVAVMSVPYPESMCKFFYITFQDVNGRNGARFERKAIVRRFINNSTGYLTLTGRFLSAEEASRKKPSPKLSIRARSWLKVAESDGFDIEDDSICHRTIRMSSYSNPEWFKDDSKVILYAKAGLHRYNILKGTRLELSAVMKFNKTMNCVSSYYITLVARDLDAAAGSKEETFQVRVDEQSFGKLDMTVSVARRKDEIGTTENKIPFTPHFHCDGVPDGFYKGELPKWPSNNALKNRKRFYVVNDSEIQDNDWIRLYLELAVCVDSNGRATKADLAKLQITKVAIETIEEVDPPSERLKAKSANFYITYKGWFNRQIEEGGEMERKAIIRRVLNEEIGYFTLLGRVSIGEKALATTTKQSSKKRPRS</sequence>
<accession>A0A6D2IHT5</accession>
<evidence type="ECO:0000313" key="3">
    <source>
        <dbReference type="Proteomes" id="UP000467841"/>
    </source>
</evidence>
<dbReference type="Proteomes" id="UP000467841">
    <property type="component" value="Unassembled WGS sequence"/>
</dbReference>
<comment type="similarity">
    <text evidence="1">Belongs to the UPF0725 (EMB2204) family.</text>
</comment>